<organism evidence="5 6">
    <name type="scientific">Chloropicon roscoffensis</name>
    <dbReference type="NCBI Taxonomy" id="1461544"/>
    <lineage>
        <taxon>Eukaryota</taxon>
        <taxon>Viridiplantae</taxon>
        <taxon>Chlorophyta</taxon>
        <taxon>Chloropicophyceae</taxon>
        <taxon>Chloropicales</taxon>
        <taxon>Chloropicaceae</taxon>
        <taxon>Chloropicon</taxon>
    </lineage>
</organism>
<dbReference type="PANTHER" id="PTHR47441">
    <property type="match status" value="1"/>
</dbReference>
<dbReference type="InterPro" id="IPR029063">
    <property type="entry name" value="SAM-dependent_MTases_sf"/>
</dbReference>
<dbReference type="PROSITE" id="PS00092">
    <property type="entry name" value="N6_MTASE"/>
    <property type="match status" value="1"/>
</dbReference>
<dbReference type="PANTHER" id="PTHR47441:SF3">
    <property type="entry name" value="RELEASE FACTOR GLUTAMINE METHYLTRANSFERASE"/>
    <property type="match status" value="1"/>
</dbReference>
<dbReference type="GO" id="GO:0003676">
    <property type="term" value="F:nucleic acid binding"/>
    <property type="evidence" value="ECO:0007669"/>
    <property type="project" value="InterPro"/>
</dbReference>
<dbReference type="SUPFAM" id="SSF53335">
    <property type="entry name" value="S-adenosyl-L-methionine-dependent methyltransferases"/>
    <property type="match status" value="1"/>
</dbReference>
<evidence type="ECO:0000259" key="4">
    <source>
        <dbReference type="Pfam" id="PF05175"/>
    </source>
</evidence>
<accession>A0AAX4P101</accession>
<dbReference type="AlphaFoldDB" id="A0AAX4P101"/>
<keyword evidence="2" id="KW-0808">Transferase</keyword>
<dbReference type="InterPro" id="IPR052663">
    <property type="entry name" value="RF_glutamine_MTase_cyano"/>
</dbReference>
<dbReference type="InterPro" id="IPR007848">
    <property type="entry name" value="Small_mtfrase_dom"/>
</dbReference>
<name>A0AAX4P101_9CHLO</name>
<proteinExistence type="predicted"/>
<evidence type="ECO:0000256" key="2">
    <source>
        <dbReference type="ARBA" id="ARBA00022679"/>
    </source>
</evidence>
<dbReference type="GO" id="GO:0032259">
    <property type="term" value="P:methylation"/>
    <property type="evidence" value="ECO:0007669"/>
    <property type="project" value="UniProtKB-KW"/>
</dbReference>
<reference evidence="5 6" key="1">
    <citation type="submission" date="2024-03" db="EMBL/GenBank/DDBJ databases">
        <title>Complete genome sequence of the green alga Chloropicon roscoffensis RCC1871.</title>
        <authorList>
            <person name="Lemieux C."/>
            <person name="Pombert J.-F."/>
            <person name="Otis C."/>
            <person name="Turmel M."/>
        </authorList>
    </citation>
    <scope>NUCLEOTIDE SEQUENCE [LARGE SCALE GENOMIC DNA]</scope>
    <source>
        <strain evidence="5 6">RCC1871</strain>
    </source>
</reference>
<dbReference type="Pfam" id="PF05175">
    <property type="entry name" value="MTS"/>
    <property type="match status" value="1"/>
</dbReference>
<evidence type="ECO:0000256" key="1">
    <source>
        <dbReference type="ARBA" id="ARBA00022603"/>
    </source>
</evidence>
<feature type="domain" description="Methyltransferase small" evidence="4">
    <location>
        <begin position="197"/>
        <end position="282"/>
    </location>
</feature>
<evidence type="ECO:0000313" key="6">
    <source>
        <dbReference type="Proteomes" id="UP001472866"/>
    </source>
</evidence>
<dbReference type="GO" id="GO:0008757">
    <property type="term" value="F:S-adenosylmethionine-dependent methyltransferase activity"/>
    <property type="evidence" value="ECO:0007669"/>
    <property type="project" value="UniProtKB-ARBA"/>
</dbReference>
<dbReference type="NCBIfam" id="TIGR00536">
    <property type="entry name" value="hemK_fam"/>
    <property type="match status" value="1"/>
</dbReference>
<dbReference type="GO" id="GO:0008276">
    <property type="term" value="F:protein methyltransferase activity"/>
    <property type="evidence" value="ECO:0007669"/>
    <property type="project" value="InterPro"/>
</dbReference>
<dbReference type="Proteomes" id="UP001472866">
    <property type="component" value="Chromosome 02"/>
</dbReference>
<dbReference type="InterPro" id="IPR004556">
    <property type="entry name" value="HemK-like"/>
</dbReference>
<dbReference type="CDD" id="cd02440">
    <property type="entry name" value="AdoMet_MTases"/>
    <property type="match status" value="1"/>
</dbReference>
<keyword evidence="1 5" id="KW-0489">Methyltransferase</keyword>
<evidence type="ECO:0000256" key="3">
    <source>
        <dbReference type="ARBA" id="ARBA00022691"/>
    </source>
</evidence>
<dbReference type="InterPro" id="IPR002052">
    <property type="entry name" value="DNA_methylase_N6_adenine_CS"/>
</dbReference>
<keyword evidence="3" id="KW-0949">S-adenosyl-L-methionine</keyword>
<sequence>MRAGGRLRAQFGSLSRRGRRGLRTGAAGGPGVGVDDVLPVCNLQRERASVSLGAVVGVYNDLKRSLEGDLSRLGLADDPTAPGRESLCTELRWLVEDSVGRDAADWRELLSGSASPDEVAGRSLLSRLSPREIREVWRHRLSERVPIQYVLGTASWYDLELRVGPGVLIPRPETEVLLDLALRAMAGRGGALGRHPWLDLGSGSGALAVGLASHSQEACGQSVRVAAVERSDRARAYAEENVSRCGVGDLVSVLSGSWFEPVLDRVFGGIVSNPPYVTGKEMRGLQAEVGRHEPGDALYGGPGGGLDDLEHIASEAAGHLVPGGFLGLETGGGGQAEQLGELMMASTGGASSPWAEVEVRRDLQGVPRFVIATLKSE</sequence>
<dbReference type="Gene3D" id="3.40.50.150">
    <property type="entry name" value="Vaccinia Virus protein VP39"/>
    <property type="match status" value="1"/>
</dbReference>
<keyword evidence="6" id="KW-1185">Reference proteome</keyword>
<gene>
    <name evidence="5" type="ORF">HKI87_02g12670</name>
</gene>
<dbReference type="EMBL" id="CP151502">
    <property type="protein sequence ID" value="WZN59741.1"/>
    <property type="molecule type" value="Genomic_DNA"/>
</dbReference>
<protein>
    <submittedName>
        <fullName evidence="5">S-adenosyl-L-methionine-dependent methyltransferase</fullName>
    </submittedName>
</protein>
<evidence type="ECO:0000313" key="5">
    <source>
        <dbReference type="EMBL" id="WZN59741.1"/>
    </source>
</evidence>